<dbReference type="Proteomes" id="UP000241193">
    <property type="component" value="Unassembled WGS sequence"/>
</dbReference>
<evidence type="ECO:0000313" key="1">
    <source>
        <dbReference type="EMBL" id="PTD95198.1"/>
    </source>
</evidence>
<dbReference type="RefSeq" id="WP_107494642.1">
    <property type="nucleotide sequence ID" value="NZ_PZKC01000016.1"/>
</dbReference>
<dbReference type="EMBL" id="PZKC01000016">
    <property type="protein sequence ID" value="PTD95198.1"/>
    <property type="molecule type" value="Genomic_DNA"/>
</dbReference>
<accession>A0A2T4IBT7</accession>
<gene>
    <name evidence="1" type="ORF">C8261_15505</name>
</gene>
<dbReference type="AlphaFoldDB" id="A0A2T4IBT7"/>
<comment type="caution">
    <text evidence="1">The sequence shown here is derived from an EMBL/GenBank/DDBJ whole genome shotgun (WGS) entry which is preliminary data.</text>
</comment>
<reference evidence="1 2" key="1">
    <citation type="submission" date="2018-03" db="EMBL/GenBank/DDBJ databases">
        <authorList>
            <person name="Keele B.F."/>
        </authorList>
    </citation>
    <scope>NUCLEOTIDE SEQUENCE [LARGE SCALE GENOMIC DNA]</scope>
    <source>
        <strain evidence="1 2">D20</strain>
    </source>
</reference>
<dbReference type="OrthoDB" id="274718at2"/>
<keyword evidence="2" id="KW-1185">Reference proteome</keyword>
<proteinExistence type="predicted"/>
<name>A0A2T4IBT7_9RHOO</name>
<reference evidence="1 2" key="2">
    <citation type="submission" date="2018-04" db="EMBL/GenBank/DDBJ databases">
        <title>Thauera lacus sp. nov., isolated from an saline lake in Inner Mongolia, China.</title>
        <authorList>
            <person name="Liang Q.-Y."/>
        </authorList>
    </citation>
    <scope>NUCLEOTIDE SEQUENCE [LARGE SCALE GENOMIC DNA]</scope>
    <source>
        <strain evidence="1 2">D20</strain>
    </source>
</reference>
<organism evidence="1 2">
    <name type="scientific">Pseudothauera lacus</name>
    <dbReference type="NCBI Taxonomy" id="2136175"/>
    <lineage>
        <taxon>Bacteria</taxon>
        <taxon>Pseudomonadati</taxon>
        <taxon>Pseudomonadota</taxon>
        <taxon>Betaproteobacteria</taxon>
        <taxon>Rhodocyclales</taxon>
        <taxon>Zoogloeaceae</taxon>
        <taxon>Pseudothauera</taxon>
    </lineage>
</organism>
<sequence>MSFQALAAHSSPGRDELLHFVAEVRNLLYRILEDRQHFGFLWEGAASLHELAWQTYRHDIVDGAGLELDIAIADIPEYVLRQHGLSGRPLSFKFGVVATIDARWARIGAHFSIREWLARLLAAIDAILDSLVAACGGKGGLVKEFKDALAALI</sequence>
<evidence type="ECO:0000313" key="2">
    <source>
        <dbReference type="Proteomes" id="UP000241193"/>
    </source>
</evidence>
<protein>
    <submittedName>
        <fullName evidence="1">Uncharacterized protein</fullName>
    </submittedName>
</protein>